<gene>
    <name evidence="1" type="ORF">CKA38_11950</name>
</gene>
<evidence type="ECO:0000313" key="1">
    <source>
        <dbReference type="EMBL" id="AWI09866.1"/>
    </source>
</evidence>
<proteinExistence type="predicted"/>
<name>A0A2U8E4W0_9BACT</name>
<dbReference type="EMBL" id="CP023004">
    <property type="protein sequence ID" value="AWI09866.1"/>
    <property type="molecule type" value="Genomic_DNA"/>
</dbReference>
<evidence type="ECO:0000313" key="2">
    <source>
        <dbReference type="Proteomes" id="UP000244896"/>
    </source>
</evidence>
<organism evidence="1 2">
    <name type="scientific">Ereboglobus luteus</name>
    <dbReference type="NCBI Taxonomy" id="1796921"/>
    <lineage>
        <taxon>Bacteria</taxon>
        <taxon>Pseudomonadati</taxon>
        <taxon>Verrucomicrobiota</taxon>
        <taxon>Opitutia</taxon>
        <taxon>Opitutales</taxon>
        <taxon>Opitutaceae</taxon>
        <taxon>Ereboglobus</taxon>
    </lineage>
</organism>
<keyword evidence="2" id="KW-1185">Reference proteome</keyword>
<protein>
    <submittedName>
        <fullName evidence="1">Uncharacterized protein</fullName>
    </submittedName>
</protein>
<accession>A0A2U8E4W0</accession>
<dbReference type="Proteomes" id="UP000244896">
    <property type="component" value="Chromosome"/>
</dbReference>
<sequence length="179" mass="19830">MCTFVSGPRDSGKTRHILEHLRRTVATSHTPEGTVAVLLAEAGRTRAETLSAAFPGLILRRLFLPCQCCPELARLPAALRATKDANPRLEQVFIEVPDIAAQRFLDEFDAVVGWPRNVVLCLSAAWAKARRLDMLLPFQSALIERADTIIEHENNPLAQQLLRADNSPTTAPFDLTLPR</sequence>
<reference evidence="1 2" key="1">
    <citation type="journal article" date="2018" name="Syst. Appl. Microbiol.">
        <title>Ereboglobus luteus gen. nov. sp. nov. from cockroach guts, and new insights into the oxygen relationship of the genera Opitutus and Didymococcus (Verrucomicrobia: Opitutaceae).</title>
        <authorList>
            <person name="Tegtmeier D."/>
            <person name="Belitz A."/>
            <person name="Radek R."/>
            <person name="Heimerl T."/>
            <person name="Brune A."/>
        </authorList>
    </citation>
    <scope>NUCLEOTIDE SEQUENCE [LARGE SCALE GENOMIC DNA]</scope>
    <source>
        <strain evidence="1 2">Ho45</strain>
    </source>
</reference>
<dbReference type="AlphaFoldDB" id="A0A2U8E4W0"/>
<dbReference type="KEGG" id="elut:CKA38_11950"/>